<keyword evidence="3" id="KW-0472">Membrane</keyword>
<dbReference type="EMBL" id="FLMQ01000058">
    <property type="protein sequence ID" value="SBP90011.1"/>
    <property type="molecule type" value="Genomic_DNA"/>
</dbReference>
<organism evidence="7 8">
    <name type="scientific">Thiomonas delicata</name>
    <name type="common">Thiomonas cuprina</name>
    <dbReference type="NCBI Taxonomy" id="364030"/>
    <lineage>
        <taxon>Bacteria</taxon>
        <taxon>Pseudomonadati</taxon>
        <taxon>Pseudomonadota</taxon>
        <taxon>Betaproteobacteria</taxon>
        <taxon>Burkholderiales</taxon>
        <taxon>Thiomonas</taxon>
    </lineage>
</organism>
<keyword evidence="2" id="KW-0813">Transport</keyword>
<dbReference type="GO" id="GO:0016020">
    <property type="term" value="C:membrane"/>
    <property type="evidence" value="ECO:0007669"/>
    <property type="project" value="InterPro"/>
</dbReference>
<keyword evidence="4" id="KW-0547">Nucleotide-binding</keyword>
<proteinExistence type="inferred from homology"/>
<evidence type="ECO:0000256" key="2">
    <source>
        <dbReference type="ARBA" id="ARBA00022448"/>
    </source>
</evidence>
<dbReference type="PANTHER" id="PTHR46743">
    <property type="entry name" value="TEICHOIC ACIDS EXPORT ATP-BINDING PROTEIN TAGH"/>
    <property type="match status" value="1"/>
</dbReference>
<keyword evidence="5 7" id="KW-0067">ATP-binding</keyword>
<dbReference type="GO" id="GO:0140359">
    <property type="term" value="F:ABC-type transporter activity"/>
    <property type="evidence" value="ECO:0007669"/>
    <property type="project" value="InterPro"/>
</dbReference>
<dbReference type="CDD" id="cd03220">
    <property type="entry name" value="ABC_KpsT_Wzt"/>
    <property type="match status" value="1"/>
</dbReference>
<evidence type="ECO:0000256" key="4">
    <source>
        <dbReference type="ARBA" id="ARBA00022741"/>
    </source>
</evidence>
<dbReference type="InterPro" id="IPR015860">
    <property type="entry name" value="ABC_transpr_TagH-like"/>
</dbReference>
<evidence type="ECO:0000256" key="1">
    <source>
        <dbReference type="ARBA" id="ARBA00005417"/>
    </source>
</evidence>
<dbReference type="SMART" id="SM00382">
    <property type="entry name" value="AAA"/>
    <property type="match status" value="1"/>
</dbReference>
<keyword evidence="8" id="KW-1185">Reference proteome</keyword>
<dbReference type="PANTHER" id="PTHR46743:SF2">
    <property type="entry name" value="TEICHOIC ACIDS EXPORT ATP-BINDING PROTEIN TAGH"/>
    <property type="match status" value="1"/>
</dbReference>
<evidence type="ECO:0000313" key="8">
    <source>
        <dbReference type="Proteomes" id="UP000214566"/>
    </source>
</evidence>
<protein>
    <submittedName>
        <fullName evidence="7">ATP-binding protein BexA</fullName>
    </submittedName>
</protein>
<dbReference type="InterPro" id="IPR050683">
    <property type="entry name" value="Bact_Polysacc_Export_ATP-bd"/>
</dbReference>
<accession>A0A238D9W7</accession>
<name>A0A238D9W7_THIDL</name>
<dbReference type="GO" id="GO:0005524">
    <property type="term" value="F:ATP binding"/>
    <property type="evidence" value="ECO:0007669"/>
    <property type="project" value="UniProtKB-KW"/>
</dbReference>
<evidence type="ECO:0000256" key="5">
    <source>
        <dbReference type="ARBA" id="ARBA00022840"/>
    </source>
</evidence>
<evidence type="ECO:0000256" key="3">
    <source>
        <dbReference type="ARBA" id="ARBA00022475"/>
    </source>
</evidence>
<dbReference type="Gene3D" id="3.40.50.300">
    <property type="entry name" value="P-loop containing nucleotide triphosphate hydrolases"/>
    <property type="match status" value="1"/>
</dbReference>
<gene>
    <name evidence="7" type="primary">bexA</name>
    <name evidence="7" type="ORF">THIARS_90161</name>
</gene>
<dbReference type="SUPFAM" id="SSF52540">
    <property type="entry name" value="P-loop containing nucleoside triphosphate hydrolases"/>
    <property type="match status" value="1"/>
</dbReference>
<comment type="similarity">
    <text evidence="1">Belongs to the ABC transporter superfamily.</text>
</comment>
<dbReference type="PROSITE" id="PS50893">
    <property type="entry name" value="ABC_TRANSPORTER_2"/>
    <property type="match status" value="1"/>
</dbReference>
<dbReference type="GO" id="GO:0016887">
    <property type="term" value="F:ATP hydrolysis activity"/>
    <property type="evidence" value="ECO:0007669"/>
    <property type="project" value="InterPro"/>
</dbReference>
<keyword evidence="3" id="KW-1003">Cell membrane</keyword>
<evidence type="ECO:0000259" key="6">
    <source>
        <dbReference type="PROSITE" id="PS50893"/>
    </source>
</evidence>
<reference evidence="7 8" key="1">
    <citation type="submission" date="2016-06" db="EMBL/GenBank/DDBJ databases">
        <authorList>
            <person name="Kjaerup R.B."/>
            <person name="Dalgaard T.S."/>
            <person name="Juul-Madsen H.R."/>
        </authorList>
    </citation>
    <scope>NUCLEOTIDE SEQUENCE [LARGE SCALE GENOMIC DNA]</scope>
    <source>
        <strain evidence="7 8">DSM 16361</strain>
    </source>
</reference>
<dbReference type="InterPro" id="IPR003439">
    <property type="entry name" value="ABC_transporter-like_ATP-bd"/>
</dbReference>
<evidence type="ECO:0000313" key="7">
    <source>
        <dbReference type="EMBL" id="SBP90011.1"/>
    </source>
</evidence>
<dbReference type="InterPro" id="IPR003593">
    <property type="entry name" value="AAA+_ATPase"/>
</dbReference>
<dbReference type="Pfam" id="PF00005">
    <property type="entry name" value="ABC_tran"/>
    <property type="match status" value="1"/>
</dbReference>
<dbReference type="PROSITE" id="PS00211">
    <property type="entry name" value="ABC_TRANSPORTER_1"/>
    <property type="match status" value="1"/>
</dbReference>
<dbReference type="AlphaFoldDB" id="A0A238D9W7"/>
<dbReference type="InterPro" id="IPR017871">
    <property type="entry name" value="ABC_transporter-like_CS"/>
</dbReference>
<dbReference type="InterPro" id="IPR027417">
    <property type="entry name" value="P-loop_NTPase"/>
</dbReference>
<sequence length="216" mass="24087">MQLIDICKSYPIHHGRSQRQVLDHINFTVKPGEKWGIMGRNGAGKSTLIRVMSGSDRPQSGIVRKTMSISWPLAFGDAFQGSLTGKDNTRLISRVYGVDYHKALEMVESFAELGAYLGEPVKNYSSGMRARLAFAISMAIEFDCFLIDEAMSVGDHRFAVKCDQELFEKRGDRAMVIVAHQTDLIRNHCDHAAVLEQGRLTVYETVNEAIAAYEGL</sequence>
<dbReference type="Proteomes" id="UP000214566">
    <property type="component" value="Unassembled WGS sequence"/>
</dbReference>
<feature type="domain" description="ABC transporter" evidence="6">
    <location>
        <begin position="1"/>
        <end position="216"/>
    </location>
</feature>